<name>A0ABU6MDH5_9BACI</name>
<accession>A0ABU6MDH5</accession>
<proteinExistence type="predicted"/>
<evidence type="ECO:0000313" key="2">
    <source>
        <dbReference type="Proteomes" id="UP001341444"/>
    </source>
</evidence>
<evidence type="ECO:0008006" key="3">
    <source>
        <dbReference type="Google" id="ProtNLM"/>
    </source>
</evidence>
<protein>
    <recommendedName>
        <fullName evidence="3">Phage protein</fullName>
    </recommendedName>
</protein>
<comment type="caution">
    <text evidence="1">The sequence shown here is derived from an EMBL/GenBank/DDBJ whole genome shotgun (WGS) entry which is preliminary data.</text>
</comment>
<organism evidence="1 2">
    <name type="scientific">Heyndrickxia acidicola</name>
    <dbReference type="NCBI Taxonomy" id="209389"/>
    <lineage>
        <taxon>Bacteria</taxon>
        <taxon>Bacillati</taxon>
        <taxon>Bacillota</taxon>
        <taxon>Bacilli</taxon>
        <taxon>Bacillales</taxon>
        <taxon>Bacillaceae</taxon>
        <taxon>Heyndrickxia</taxon>
    </lineage>
</organism>
<dbReference type="RefSeq" id="WP_066265452.1">
    <property type="nucleotide sequence ID" value="NZ_JARMAB010000006.1"/>
</dbReference>
<dbReference type="Proteomes" id="UP001341444">
    <property type="component" value="Unassembled WGS sequence"/>
</dbReference>
<sequence length="102" mass="11305">MRIDFNGLGEGQYVELKSFNRLKWAEQKAISEEIKEGDVSSQLAVAEKIAIYLIKGGYLLDDDNKQIVFPLTEETVGEVPAEVIEAVVRDFSESKAAAKAKN</sequence>
<dbReference type="EMBL" id="JARMAB010000006">
    <property type="protein sequence ID" value="MED1202565.1"/>
    <property type="molecule type" value="Genomic_DNA"/>
</dbReference>
<gene>
    <name evidence="1" type="ORF">P4T90_05595</name>
</gene>
<evidence type="ECO:0000313" key="1">
    <source>
        <dbReference type="EMBL" id="MED1202565.1"/>
    </source>
</evidence>
<reference evidence="1 2" key="1">
    <citation type="submission" date="2023-03" db="EMBL/GenBank/DDBJ databases">
        <title>Bacillus Genome Sequencing.</title>
        <authorList>
            <person name="Dunlap C."/>
        </authorList>
    </citation>
    <scope>NUCLEOTIDE SEQUENCE [LARGE SCALE GENOMIC DNA]</scope>
    <source>
        <strain evidence="1 2">B-23453</strain>
    </source>
</reference>
<keyword evidence="2" id="KW-1185">Reference proteome</keyword>